<keyword evidence="1" id="KW-0812">Transmembrane</keyword>
<evidence type="ECO:0000313" key="3">
    <source>
        <dbReference type="Proteomes" id="UP001292079"/>
    </source>
</evidence>
<sequence>MMKTVLQVPNKNIDNSSLKNIISAENAHACEVIYEIETIPNENSNGSQENSKHFRETEMVQPSVPNVLNLKHENKNPLVNNGINKNIMKQDLCNNVSRYKGKHIVDVNSSEKQLDNNKIGRQTLISTVSYNENINADNRSMDNTLNVGSKNYYSSSSSTISSLSESSTSEKYKIDSVSPEAHLSKLKKIHRKASRRKKLKYIKRLIYFLSIRILLLFALLLSIIFLLVGYLLHIRNILITGCILSLTSVGCLVQLCFTKRTSPNKFNPQSVPFALAAEDLPSTENKTVIPSLRIGKPNHSEISGINIVTATADVGNGNSNNTGNLLTVPSESSAVQTTESPNSPVVIGIDHIQARRLSMALQHLSRNSFQHQTLSSYKRETTGMLNMARRLTMASSAIAMAGTDRDYYGHSSWLTGSRVRHGVRRSLAWNESGATRFYEHCYD</sequence>
<keyword evidence="1" id="KW-1133">Transmembrane helix</keyword>
<keyword evidence="3" id="KW-1185">Reference proteome</keyword>
<reference evidence="2" key="2">
    <citation type="journal article" date="2023" name="Infect Dis Poverty">
        <title>Chromosome-scale genome of the human blood fluke Schistosoma mekongi and its implications for public health.</title>
        <authorList>
            <person name="Zhou M."/>
            <person name="Xu L."/>
            <person name="Xu D."/>
            <person name="Chen W."/>
            <person name="Khan J."/>
            <person name="Hu Y."/>
            <person name="Huang H."/>
            <person name="Wei H."/>
            <person name="Zhang Y."/>
            <person name="Chusongsang P."/>
            <person name="Tanasarnprasert K."/>
            <person name="Hu X."/>
            <person name="Limpanont Y."/>
            <person name="Lv Z."/>
        </authorList>
    </citation>
    <scope>NUCLEOTIDE SEQUENCE</scope>
    <source>
        <strain evidence="2">LV_2022a</strain>
    </source>
</reference>
<dbReference type="EMBL" id="JALJAT010000001">
    <property type="protein sequence ID" value="KAK4476212.1"/>
    <property type="molecule type" value="Genomic_DNA"/>
</dbReference>
<name>A0AAE1ZMK6_SCHME</name>
<keyword evidence="1" id="KW-0472">Membrane</keyword>
<organism evidence="2 3">
    <name type="scientific">Schistosoma mekongi</name>
    <name type="common">Parasitic worm</name>
    <dbReference type="NCBI Taxonomy" id="38744"/>
    <lineage>
        <taxon>Eukaryota</taxon>
        <taxon>Metazoa</taxon>
        <taxon>Spiralia</taxon>
        <taxon>Lophotrochozoa</taxon>
        <taxon>Platyhelminthes</taxon>
        <taxon>Trematoda</taxon>
        <taxon>Digenea</taxon>
        <taxon>Strigeidida</taxon>
        <taxon>Schistosomatoidea</taxon>
        <taxon>Schistosomatidae</taxon>
        <taxon>Schistosoma</taxon>
    </lineage>
</organism>
<dbReference type="AlphaFoldDB" id="A0AAE1ZMK6"/>
<reference evidence="2" key="1">
    <citation type="submission" date="2022-04" db="EMBL/GenBank/DDBJ databases">
        <authorList>
            <person name="Xu L."/>
            <person name="Lv Z."/>
        </authorList>
    </citation>
    <scope>NUCLEOTIDE SEQUENCE</scope>
    <source>
        <strain evidence="2">LV_2022a</strain>
    </source>
</reference>
<protein>
    <submittedName>
        <fullName evidence="2">Uncharacterized protein</fullName>
    </submittedName>
</protein>
<comment type="caution">
    <text evidence="2">The sequence shown here is derived from an EMBL/GenBank/DDBJ whole genome shotgun (WGS) entry which is preliminary data.</text>
</comment>
<evidence type="ECO:0000256" key="1">
    <source>
        <dbReference type="SAM" id="Phobius"/>
    </source>
</evidence>
<evidence type="ECO:0000313" key="2">
    <source>
        <dbReference type="EMBL" id="KAK4476212.1"/>
    </source>
</evidence>
<proteinExistence type="predicted"/>
<accession>A0AAE1ZMK6</accession>
<gene>
    <name evidence="2" type="ORF">MN116_001423</name>
</gene>
<feature type="transmembrane region" description="Helical" evidence="1">
    <location>
        <begin position="237"/>
        <end position="257"/>
    </location>
</feature>
<feature type="transmembrane region" description="Helical" evidence="1">
    <location>
        <begin position="205"/>
        <end position="231"/>
    </location>
</feature>
<dbReference type="Proteomes" id="UP001292079">
    <property type="component" value="Unassembled WGS sequence"/>
</dbReference>